<evidence type="ECO:0000256" key="11">
    <source>
        <dbReference type="ARBA" id="ARBA00022949"/>
    </source>
</evidence>
<dbReference type="GO" id="GO:0030057">
    <property type="term" value="C:desmosome"/>
    <property type="evidence" value="ECO:0007669"/>
    <property type="project" value="UniProtKB-SubCell"/>
</dbReference>
<dbReference type="EnsemblMetazoa" id="G12561.4">
    <property type="protein sequence ID" value="G12561.4:cds"/>
    <property type="gene ID" value="G12561"/>
</dbReference>
<dbReference type="InterPro" id="IPR006787">
    <property type="entry name" value="Pinin_SDK_N"/>
</dbReference>
<keyword evidence="14 21" id="KW-0175">Coiled coil</keyword>
<proteinExistence type="inferred from homology"/>
<accession>A0A8W8I559</accession>
<evidence type="ECO:0000256" key="12">
    <source>
        <dbReference type="ARBA" id="ARBA00022990"/>
    </source>
</evidence>
<feature type="compositionally biased region" description="Basic residues" evidence="22">
    <location>
        <begin position="400"/>
        <end position="409"/>
    </location>
</feature>
<feature type="compositionally biased region" description="Polar residues" evidence="22">
    <location>
        <begin position="114"/>
        <end position="127"/>
    </location>
</feature>
<evidence type="ECO:0000256" key="8">
    <source>
        <dbReference type="ARBA" id="ARBA00022664"/>
    </source>
</evidence>
<keyword evidence="15" id="KW-0238">DNA-binding</keyword>
<feature type="domain" description="Pinin/SDK/MemA protein" evidence="23">
    <location>
        <begin position="144"/>
        <end position="263"/>
    </location>
</feature>
<evidence type="ECO:0000256" key="20">
    <source>
        <dbReference type="ARBA" id="ARBA00025916"/>
    </source>
</evidence>
<keyword evidence="18" id="KW-0508">mRNA splicing</keyword>
<evidence type="ECO:0000256" key="22">
    <source>
        <dbReference type="SAM" id="MobiDB-lite"/>
    </source>
</evidence>
<evidence type="ECO:0000313" key="26">
    <source>
        <dbReference type="Proteomes" id="UP000005408"/>
    </source>
</evidence>
<dbReference type="PANTHER" id="PTHR12707">
    <property type="entry name" value="PINN"/>
    <property type="match status" value="1"/>
</dbReference>
<evidence type="ECO:0000256" key="7">
    <source>
        <dbReference type="ARBA" id="ARBA00022553"/>
    </source>
</evidence>
<reference evidence="25" key="1">
    <citation type="submission" date="2022-08" db="UniProtKB">
        <authorList>
            <consortium name="EnsemblMetazoa"/>
        </authorList>
    </citation>
    <scope>IDENTIFICATION</scope>
    <source>
        <strain evidence="25">05x7-T-G4-1.051#20</strain>
    </source>
</reference>
<dbReference type="OrthoDB" id="330772at2759"/>
<feature type="coiled-coil region" evidence="21">
    <location>
        <begin position="180"/>
        <end position="225"/>
    </location>
</feature>
<evidence type="ECO:0000256" key="13">
    <source>
        <dbReference type="ARBA" id="ARBA00023015"/>
    </source>
</evidence>
<feature type="domain" description="Pinin/SDK" evidence="24">
    <location>
        <begin position="7"/>
        <end position="137"/>
    </location>
</feature>
<feature type="compositionally biased region" description="Basic and acidic residues" evidence="22">
    <location>
        <begin position="130"/>
        <end position="144"/>
    </location>
</feature>
<keyword evidence="9" id="KW-0747">Spliceosome</keyword>
<keyword evidence="10" id="KW-0832">Ubl conjugation</keyword>
<keyword evidence="7" id="KW-0597">Phosphoprotein</keyword>
<evidence type="ECO:0000256" key="4">
    <source>
        <dbReference type="ARBA" id="ARBA00020056"/>
    </source>
</evidence>
<evidence type="ECO:0000256" key="15">
    <source>
        <dbReference type="ARBA" id="ARBA00023125"/>
    </source>
</evidence>
<comment type="subunit">
    <text evidence="20">Found in a mRNA splicing-dependent exon junction complex (EJC). Found in a complex with SR proteins. Found in a mRNP complex with RNPS1. Component of the PSAP complex consisting of RNPS1, SAP18 and PNN. Interacts with PNISR, CTBP1, CTBP2, KRT8, KRT18, KRT19, PS1D/PNO40, PPIG, RNPS1, SFRS4 and SRRM2. Identified in the spliceosome C complex.</text>
</comment>
<feature type="compositionally biased region" description="Basic and acidic residues" evidence="22">
    <location>
        <begin position="464"/>
        <end position="475"/>
    </location>
</feature>
<evidence type="ECO:0000256" key="3">
    <source>
        <dbReference type="ARBA" id="ARBA00010386"/>
    </source>
</evidence>
<dbReference type="AlphaFoldDB" id="A0A8W8I559"/>
<dbReference type="GO" id="GO:0071013">
    <property type="term" value="C:catalytic step 2 spliceosome"/>
    <property type="evidence" value="ECO:0007669"/>
    <property type="project" value="TreeGrafter"/>
</dbReference>
<feature type="region of interest" description="Disordered" evidence="22">
    <location>
        <begin position="21"/>
        <end position="47"/>
    </location>
</feature>
<feature type="compositionally biased region" description="Acidic residues" evidence="22">
    <location>
        <begin position="290"/>
        <end position="304"/>
    </location>
</feature>
<dbReference type="InterPro" id="IPR039853">
    <property type="entry name" value="Pinin"/>
</dbReference>
<keyword evidence="12" id="KW-0007">Acetylation</keyword>
<evidence type="ECO:0000256" key="9">
    <source>
        <dbReference type="ARBA" id="ARBA00022728"/>
    </source>
</evidence>
<dbReference type="Pfam" id="PF04697">
    <property type="entry name" value="Pinin_SDK_N"/>
    <property type="match status" value="1"/>
</dbReference>
<dbReference type="EnsemblMetazoa" id="G12561.5">
    <property type="protein sequence ID" value="G12561.5:cds"/>
    <property type="gene ID" value="G12561"/>
</dbReference>
<feature type="compositionally biased region" description="Basic and acidic residues" evidence="22">
    <location>
        <begin position="21"/>
        <end position="41"/>
    </location>
</feature>
<evidence type="ECO:0000256" key="19">
    <source>
        <dbReference type="ARBA" id="ARBA00023242"/>
    </source>
</evidence>
<dbReference type="PANTHER" id="PTHR12707:SF0">
    <property type="entry name" value="PININ"/>
    <property type="match status" value="1"/>
</dbReference>
<comment type="similarity">
    <text evidence="3">Belongs to the pinin family.</text>
</comment>
<keyword evidence="26" id="KW-1185">Reference proteome</keyword>
<feature type="region of interest" description="Disordered" evidence="22">
    <location>
        <begin position="80"/>
        <end position="149"/>
    </location>
</feature>
<organism evidence="25 26">
    <name type="scientific">Magallana gigas</name>
    <name type="common">Pacific oyster</name>
    <name type="synonym">Crassostrea gigas</name>
    <dbReference type="NCBI Taxonomy" id="29159"/>
    <lineage>
        <taxon>Eukaryota</taxon>
        <taxon>Metazoa</taxon>
        <taxon>Spiralia</taxon>
        <taxon>Lophotrochozoa</taxon>
        <taxon>Mollusca</taxon>
        <taxon>Bivalvia</taxon>
        <taxon>Autobranchia</taxon>
        <taxon>Pteriomorphia</taxon>
        <taxon>Ostreida</taxon>
        <taxon>Ostreoidea</taxon>
        <taxon>Ostreidae</taxon>
        <taxon>Magallana</taxon>
    </lineage>
</organism>
<feature type="compositionally biased region" description="Acidic residues" evidence="22">
    <location>
        <begin position="477"/>
        <end position="493"/>
    </location>
</feature>
<keyword evidence="17" id="KW-0804">Transcription</keyword>
<feature type="compositionally biased region" description="Acidic residues" evidence="22">
    <location>
        <begin position="423"/>
        <end position="432"/>
    </location>
</feature>
<keyword evidence="5" id="KW-0488">Methylation</keyword>
<feature type="compositionally biased region" description="Basic and acidic residues" evidence="22">
    <location>
        <begin position="331"/>
        <end position="399"/>
    </location>
</feature>
<feature type="region of interest" description="Disordered" evidence="22">
    <location>
        <begin position="286"/>
        <end position="493"/>
    </location>
</feature>
<evidence type="ECO:0000256" key="2">
    <source>
        <dbReference type="ARBA" id="ARBA00004568"/>
    </source>
</evidence>
<evidence type="ECO:0000313" key="25">
    <source>
        <dbReference type="EnsemblMetazoa" id="G12561.5:cds"/>
    </source>
</evidence>
<keyword evidence="16" id="KW-0010">Activator</keyword>
<dbReference type="GO" id="GO:0016607">
    <property type="term" value="C:nuclear speck"/>
    <property type="evidence" value="ECO:0007669"/>
    <property type="project" value="UniProtKB-SubCell"/>
</dbReference>
<dbReference type="Pfam" id="PF04696">
    <property type="entry name" value="Pinin_SDK_memA"/>
    <property type="match status" value="1"/>
</dbReference>
<feature type="compositionally biased region" description="Basic and acidic residues" evidence="22">
    <location>
        <begin position="305"/>
        <end position="315"/>
    </location>
</feature>
<dbReference type="GO" id="GO:0008380">
    <property type="term" value="P:RNA splicing"/>
    <property type="evidence" value="ECO:0007669"/>
    <property type="project" value="UniProtKB-KW"/>
</dbReference>
<dbReference type="Proteomes" id="UP000005408">
    <property type="component" value="Unassembled WGS sequence"/>
</dbReference>
<feature type="compositionally biased region" description="Basic and acidic residues" evidence="22">
    <location>
        <begin position="410"/>
        <end position="422"/>
    </location>
</feature>
<evidence type="ECO:0000256" key="5">
    <source>
        <dbReference type="ARBA" id="ARBA00022481"/>
    </source>
</evidence>
<evidence type="ECO:0000256" key="18">
    <source>
        <dbReference type="ARBA" id="ARBA00023187"/>
    </source>
</evidence>
<dbReference type="InterPro" id="IPR006786">
    <property type="entry name" value="Pinin_SDK_MemA"/>
</dbReference>
<evidence type="ECO:0000259" key="24">
    <source>
        <dbReference type="Pfam" id="PF04697"/>
    </source>
</evidence>
<feature type="compositionally biased region" description="Basic and acidic residues" evidence="22">
    <location>
        <begin position="94"/>
        <end position="103"/>
    </location>
</feature>
<keyword evidence="11" id="KW-0965">Cell junction</keyword>
<evidence type="ECO:0000259" key="23">
    <source>
        <dbReference type="Pfam" id="PF04696"/>
    </source>
</evidence>
<keyword evidence="19" id="KW-0539">Nucleus</keyword>
<dbReference type="GO" id="GO:0003677">
    <property type="term" value="F:DNA binding"/>
    <property type="evidence" value="ECO:0007669"/>
    <property type="project" value="UniProtKB-KW"/>
</dbReference>
<evidence type="ECO:0000256" key="1">
    <source>
        <dbReference type="ARBA" id="ARBA00004324"/>
    </source>
</evidence>
<dbReference type="GO" id="GO:0006397">
    <property type="term" value="P:mRNA processing"/>
    <property type="evidence" value="ECO:0007669"/>
    <property type="project" value="UniProtKB-KW"/>
</dbReference>
<name>A0A8W8I559_MAGGI</name>
<evidence type="ECO:0000256" key="17">
    <source>
        <dbReference type="ARBA" id="ARBA00023163"/>
    </source>
</evidence>
<dbReference type="OMA" id="FISTNCQ"/>
<keyword evidence="6" id="KW-1017">Isopeptide bond</keyword>
<sequence length="493" mass="57501">MAEVRGVSALQNEIEKARENLKGVDENIKKLTGRDPTERRQFAPKRRVVSVSGELRGKERLFSQARREIEAYVSPVKRRVVGTAFSRLGPPRLAGRDRQRADSGDEEDLPNKPAVQSSVGNVITSKTPRSRKESMDNQTSDRKGNARNKRMFGLLLGTLQKFKTEAKETEDRETHRKEIEKKLEDKFKQEKEEIIKERKQLFEERKNQQAKIQRLEQKMELVEMHDDSEKEVKKLVNFLRTKAKPHIFYMPRIMNETLTAKLVDTKTAVEEMIKERKKRLEEEIEKLMAEDDLPDENQSDEEKETTEKTDKENIRNFRRRSQLGLQDEEETPRRGSEIVKRESPRKGRDNSGGRRKSHEGGSHRRDSYEGDRKRRKSSAERYESSSKYRRRSDGDGGRDRHSRRDSHRSKRDDAPREVKINYDDPEMEETEEPTSKGELQVKPPVETEEEVVVPDLADIQLPEAKSEIDERKIVMPEDAEDGEYEESMDAVDE</sequence>
<comment type="subcellular location">
    <subcellularLocation>
        <location evidence="2">Cell junction</location>
        <location evidence="2">Desmosome</location>
    </subcellularLocation>
    <subcellularLocation>
        <location evidence="1">Nucleus speckle</location>
    </subcellularLocation>
</comment>
<evidence type="ECO:0000256" key="16">
    <source>
        <dbReference type="ARBA" id="ARBA00023159"/>
    </source>
</evidence>
<evidence type="ECO:0000256" key="10">
    <source>
        <dbReference type="ARBA" id="ARBA00022843"/>
    </source>
</evidence>
<protein>
    <recommendedName>
        <fullName evidence="4">Pinin</fullName>
    </recommendedName>
</protein>
<keyword evidence="13" id="KW-0805">Transcription regulation</keyword>
<evidence type="ECO:0000256" key="21">
    <source>
        <dbReference type="SAM" id="Coils"/>
    </source>
</evidence>
<evidence type="ECO:0000256" key="14">
    <source>
        <dbReference type="ARBA" id="ARBA00023054"/>
    </source>
</evidence>
<keyword evidence="8" id="KW-0507">mRNA processing</keyword>
<evidence type="ECO:0000256" key="6">
    <source>
        <dbReference type="ARBA" id="ARBA00022499"/>
    </source>
</evidence>